<keyword evidence="7" id="KW-0539">Nucleus</keyword>
<feature type="compositionally biased region" description="Polar residues" evidence="9">
    <location>
        <begin position="308"/>
        <end position="334"/>
    </location>
</feature>
<keyword evidence="5" id="KW-0862">Zinc</keyword>
<dbReference type="InterPro" id="IPR013087">
    <property type="entry name" value="Znf_C2H2_type"/>
</dbReference>
<feature type="domain" description="C2H2-type" evidence="10">
    <location>
        <begin position="61"/>
        <end position="79"/>
    </location>
</feature>
<dbReference type="GO" id="GO:0000978">
    <property type="term" value="F:RNA polymerase II cis-regulatory region sequence-specific DNA binding"/>
    <property type="evidence" value="ECO:0007669"/>
    <property type="project" value="TreeGrafter"/>
</dbReference>
<keyword evidence="6" id="KW-0238">DNA-binding</keyword>
<evidence type="ECO:0000256" key="9">
    <source>
        <dbReference type="SAM" id="MobiDB-lite"/>
    </source>
</evidence>
<evidence type="ECO:0000259" key="10">
    <source>
        <dbReference type="PROSITE" id="PS50157"/>
    </source>
</evidence>
<proteinExistence type="predicted"/>
<feature type="domain" description="C2H2-type" evidence="10">
    <location>
        <begin position="3"/>
        <end position="30"/>
    </location>
</feature>
<dbReference type="Pfam" id="PF00096">
    <property type="entry name" value="zf-C2H2"/>
    <property type="match status" value="3"/>
</dbReference>
<dbReference type="Proteomes" id="UP000683360">
    <property type="component" value="Unassembled WGS sequence"/>
</dbReference>
<feature type="domain" description="C2H2-type" evidence="10">
    <location>
        <begin position="147"/>
        <end position="174"/>
    </location>
</feature>
<sequence length="545" mass="61458">MSHLCKHCGKKFKGRSGLRQHEMRHDGQGPYSCNECKLVFFSKSNFTSHLASEKHQNHKPFICKTCGKSFATDAYLKNHCLYEDKGVDHKCTQCEATFSRASHLKDHMDMHTGIKSNICKICGKAYRFRSSLSRHSKTHEVAEGLSYECDICNKTFTQKRYLQEHKKAHNTESAKCTFCSKVFKSKRYLQGHVERHHEKTKKISDKKQQGFQSMATENKVVIELQGSLPDTSDDTSPSKLSKRKKVVDLFCRHKLVVFKVWPRRTKLLSNYKGLCLTHLMIQVQAIGVLIGLLVCNLTHQQEAEDNGNTTICNRTNEEGSSNAFSNQTNQQNAQDKIIDETPSPNTSYISLEKCYYETSEDFLMKMLNNTFANEDYCTIGSQLVKTICWTGKEKSGSSHACTKCTDGSILPSICFCDEKVNCVNDAKLFGSRAADHSKKTCSWCKTIFNKQFKDQGNANCLGLNQPLVDITCKDGYGGSMCNVITALLCKFKNGQSILKECNTSKLEECTMKSTLSGNYYHCEPFSDANIGETKGKKVCYLDAVP</sequence>
<dbReference type="FunFam" id="3.30.160.60:FF:002343">
    <property type="entry name" value="Zinc finger protein 33A"/>
    <property type="match status" value="1"/>
</dbReference>
<dbReference type="SUPFAM" id="SSF57667">
    <property type="entry name" value="beta-beta-alpha zinc fingers"/>
    <property type="match status" value="4"/>
</dbReference>
<evidence type="ECO:0000256" key="1">
    <source>
        <dbReference type="ARBA" id="ARBA00004123"/>
    </source>
</evidence>
<keyword evidence="12" id="KW-1185">Reference proteome</keyword>
<keyword evidence="2" id="KW-0479">Metal-binding</keyword>
<feature type="domain" description="C2H2-type" evidence="10">
    <location>
        <begin position="117"/>
        <end position="139"/>
    </location>
</feature>
<dbReference type="PANTHER" id="PTHR24390">
    <property type="entry name" value="ZINC FINGER PROTEIN"/>
    <property type="match status" value="1"/>
</dbReference>
<protein>
    <submittedName>
        <fullName evidence="11">KRAB</fullName>
    </submittedName>
</protein>
<dbReference type="Pfam" id="PF13894">
    <property type="entry name" value="zf-C2H2_4"/>
    <property type="match status" value="1"/>
</dbReference>
<evidence type="ECO:0000313" key="11">
    <source>
        <dbReference type="EMBL" id="CAG2239710.1"/>
    </source>
</evidence>
<evidence type="ECO:0000256" key="3">
    <source>
        <dbReference type="ARBA" id="ARBA00022737"/>
    </source>
</evidence>
<reference evidence="11" key="1">
    <citation type="submission" date="2021-03" db="EMBL/GenBank/DDBJ databases">
        <authorList>
            <person name="Bekaert M."/>
        </authorList>
    </citation>
    <scope>NUCLEOTIDE SEQUENCE</scope>
</reference>
<keyword evidence="3" id="KW-0677">Repeat</keyword>
<comment type="subcellular location">
    <subcellularLocation>
        <location evidence="1">Nucleus</location>
    </subcellularLocation>
</comment>
<dbReference type="GO" id="GO:0008270">
    <property type="term" value="F:zinc ion binding"/>
    <property type="evidence" value="ECO:0007669"/>
    <property type="project" value="UniProtKB-KW"/>
</dbReference>
<evidence type="ECO:0000256" key="4">
    <source>
        <dbReference type="ARBA" id="ARBA00022771"/>
    </source>
</evidence>
<evidence type="ECO:0000256" key="6">
    <source>
        <dbReference type="ARBA" id="ARBA00023125"/>
    </source>
</evidence>
<dbReference type="SMART" id="SM00355">
    <property type="entry name" value="ZnF_C2H2"/>
    <property type="match status" value="7"/>
</dbReference>
<organism evidence="11 12">
    <name type="scientific">Mytilus edulis</name>
    <name type="common">Blue mussel</name>
    <dbReference type="NCBI Taxonomy" id="6550"/>
    <lineage>
        <taxon>Eukaryota</taxon>
        <taxon>Metazoa</taxon>
        <taxon>Spiralia</taxon>
        <taxon>Lophotrochozoa</taxon>
        <taxon>Mollusca</taxon>
        <taxon>Bivalvia</taxon>
        <taxon>Autobranchia</taxon>
        <taxon>Pteriomorphia</taxon>
        <taxon>Mytilida</taxon>
        <taxon>Mytiloidea</taxon>
        <taxon>Mytilidae</taxon>
        <taxon>Mytilinae</taxon>
        <taxon>Mytilus</taxon>
    </lineage>
</organism>
<feature type="region of interest" description="Disordered" evidence="9">
    <location>
        <begin position="308"/>
        <end position="338"/>
    </location>
</feature>
<dbReference type="AlphaFoldDB" id="A0A8S3UBY0"/>
<evidence type="ECO:0000256" key="2">
    <source>
        <dbReference type="ARBA" id="ARBA00022723"/>
    </source>
</evidence>
<keyword evidence="4 8" id="KW-0863">Zinc-finger</keyword>
<dbReference type="PROSITE" id="PS50157">
    <property type="entry name" value="ZINC_FINGER_C2H2_2"/>
    <property type="match status" value="7"/>
</dbReference>
<comment type="caution">
    <text evidence="11">The sequence shown here is derived from an EMBL/GenBank/DDBJ whole genome shotgun (WGS) entry which is preliminary data.</text>
</comment>
<name>A0A8S3UBY0_MYTED</name>
<evidence type="ECO:0000313" key="12">
    <source>
        <dbReference type="Proteomes" id="UP000683360"/>
    </source>
</evidence>
<gene>
    <name evidence="11" type="ORF">MEDL_52032</name>
</gene>
<dbReference type="GO" id="GO:0005634">
    <property type="term" value="C:nucleus"/>
    <property type="evidence" value="ECO:0007669"/>
    <property type="project" value="UniProtKB-SubCell"/>
</dbReference>
<evidence type="ECO:0000256" key="8">
    <source>
        <dbReference type="PROSITE-ProRule" id="PRU00042"/>
    </source>
</evidence>
<dbReference type="OrthoDB" id="3565419at2759"/>
<dbReference type="EMBL" id="CAJPWZ010002533">
    <property type="protein sequence ID" value="CAG2239710.1"/>
    <property type="molecule type" value="Genomic_DNA"/>
</dbReference>
<dbReference type="Pfam" id="PF12874">
    <property type="entry name" value="zf-met"/>
    <property type="match status" value="2"/>
</dbReference>
<dbReference type="GO" id="GO:0003700">
    <property type="term" value="F:DNA-binding transcription factor activity"/>
    <property type="evidence" value="ECO:0007669"/>
    <property type="project" value="TreeGrafter"/>
</dbReference>
<evidence type="ECO:0000256" key="7">
    <source>
        <dbReference type="ARBA" id="ARBA00023242"/>
    </source>
</evidence>
<dbReference type="GO" id="GO:0006357">
    <property type="term" value="P:regulation of transcription by RNA polymerase II"/>
    <property type="evidence" value="ECO:0007669"/>
    <property type="project" value="TreeGrafter"/>
</dbReference>
<dbReference type="FunFam" id="3.30.160.60:FF:000446">
    <property type="entry name" value="Zinc finger protein"/>
    <property type="match status" value="2"/>
</dbReference>
<dbReference type="PROSITE" id="PS00028">
    <property type="entry name" value="ZINC_FINGER_C2H2_1"/>
    <property type="match status" value="6"/>
</dbReference>
<dbReference type="InterPro" id="IPR036236">
    <property type="entry name" value="Znf_C2H2_sf"/>
</dbReference>
<dbReference type="PANTHER" id="PTHR24390:SF159">
    <property type="entry name" value="GROWTH FACTOR INDEPENDENT 1 TRANSCRIPTIONAL REPRESSOR"/>
    <property type="match status" value="1"/>
</dbReference>
<evidence type="ECO:0000256" key="5">
    <source>
        <dbReference type="ARBA" id="ARBA00022833"/>
    </source>
</evidence>
<feature type="domain" description="C2H2-type" evidence="10">
    <location>
        <begin position="174"/>
        <end position="202"/>
    </location>
</feature>
<accession>A0A8S3UBY0</accession>
<feature type="domain" description="C2H2-type" evidence="10">
    <location>
        <begin position="31"/>
        <end position="60"/>
    </location>
</feature>
<feature type="domain" description="C2H2-type" evidence="10">
    <location>
        <begin position="89"/>
        <end position="116"/>
    </location>
</feature>
<dbReference type="Gene3D" id="3.30.160.60">
    <property type="entry name" value="Classic Zinc Finger"/>
    <property type="match status" value="6"/>
</dbReference>